<organism evidence="11 12">
    <name type="scientific">Loktanella gaetbuli</name>
    <dbReference type="NCBI Taxonomy" id="2881335"/>
    <lineage>
        <taxon>Bacteria</taxon>
        <taxon>Pseudomonadati</taxon>
        <taxon>Pseudomonadota</taxon>
        <taxon>Alphaproteobacteria</taxon>
        <taxon>Rhodobacterales</taxon>
        <taxon>Roseobacteraceae</taxon>
        <taxon>Loktanella</taxon>
    </lineage>
</organism>
<evidence type="ECO:0000256" key="4">
    <source>
        <dbReference type="ARBA" id="ARBA00022519"/>
    </source>
</evidence>
<feature type="transmembrane region" description="Helical" evidence="9">
    <location>
        <begin position="12"/>
        <end position="30"/>
    </location>
</feature>
<evidence type="ECO:0000313" key="11">
    <source>
        <dbReference type="EMBL" id="MCB5198396.1"/>
    </source>
</evidence>
<dbReference type="InterPro" id="IPR055348">
    <property type="entry name" value="DctQ"/>
</dbReference>
<dbReference type="PANTHER" id="PTHR35011:SF10">
    <property type="entry name" value="TRAP TRANSPORTER SMALL PERMEASE PROTEIN"/>
    <property type="match status" value="1"/>
</dbReference>
<dbReference type="EMBL" id="JAJATZ010000002">
    <property type="protein sequence ID" value="MCB5198396.1"/>
    <property type="molecule type" value="Genomic_DNA"/>
</dbReference>
<evidence type="ECO:0000256" key="6">
    <source>
        <dbReference type="ARBA" id="ARBA00022989"/>
    </source>
</evidence>
<feature type="transmembrane region" description="Helical" evidence="9">
    <location>
        <begin position="130"/>
        <end position="148"/>
    </location>
</feature>
<feature type="domain" description="Tripartite ATP-independent periplasmic transporters DctQ component" evidence="10">
    <location>
        <begin position="22"/>
        <end position="152"/>
    </location>
</feature>
<evidence type="ECO:0000256" key="2">
    <source>
        <dbReference type="ARBA" id="ARBA00022448"/>
    </source>
</evidence>
<comment type="caution">
    <text evidence="11">The sequence shown here is derived from an EMBL/GenBank/DDBJ whole genome shotgun (WGS) entry which is preliminary data.</text>
</comment>
<gene>
    <name evidence="11" type="ORF">LGQ03_04010</name>
</gene>
<protein>
    <recommendedName>
        <fullName evidence="9">TRAP transporter small permease protein</fullName>
    </recommendedName>
</protein>
<sequence>MLHRIERLLLDLACCAVVALGALITISVALRVTVNGGIPDTIVMVRELMVMAIVLPLAAATTARAHIVVEFLSNRMPLRTQGWLVVAGGVMGLLALSPLLYAGWNEAAHAITGGSYYFGQLNLPKWPGRVLFLIGMSFCWLRLLLLVIGDVRTLRSGGVPQMSQTTTSSFTEDGDKS</sequence>
<evidence type="ECO:0000256" key="3">
    <source>
        <dbReference type="ARBA" id="ARBA00022475"/>
    </source>
</evidence>
<dbReference type="Proteomes" id="UP001138961">
    <property type="component" value="Unassembled WGS sequence"/>
</dbReference>
<keyword evidence="12" id="KW-1185">Reference proteome</keyword>
<dbReference type="RefSeq" id="WP_226747346.1">
    <property type="nucleotide sequence ID" value="NZ_JAJATZ010000002.1"/>
</dbReference>
<keyword evidence="6 9" id="KW-1133">Transmembrane helix</keyword>
<dbReference type="InterPro" id="IPR007387">
    <property type="entry name" value="TRAP_DctQ"/>
</dbReference>
<comment type="similarity">
    <text evidence="8 9">Belongs to the TRAP transporter small permease family.</text>
</comment>
<feature type="transmembrane region" description="Helical" evidence="9">
    <location>
        <begin position="84"/>
        <end position="104"/>
    </location>
</feature>
<dbReference type="PANTHER" id="PTHR35011">
    <property type="entry name" value="2,3-DIKETO-L-GULONATE TRAP TRANSPORTER SMALL PERMEASE PROTEIN YIAM"/>
    <property type="match status" value="1"/>
</dbReference>
<keyword evidence="2 9" id="KW-0813">Transport</keyword>
<evidence type="ECO:0000256" key="9">
    <source>
        <dbReference type="RuleBase" id="RU369079"/>
    </source>
</evidence>
<feature type="transmembrane region" description="Helical" evidence="9">
    <location>
        <begin position="50"/>
        <end position="72"/>
    </location>
</feature>
<keyword evidence="5 9" id="KW-0812">Transmembrane</keyword>
<accession>A0ABS8BSG4</accession>
<evidence type="ECO:0000256" key="1">
    <source>
        <dbReference type="ARBA" id="ARBA00004429"/>
    </source>
</evidence>
<keyword evidence="4 9" id="KW-0997">Cell inner membrane</keyword>
<evidence type="ECO:0000256" key="7">
    <source>
        <dbReference type="ARBA" id="ARBA00023136"/>
    </source>
</evidence>
<comment type="subunit">
    <text evidence="9">The complex comprises the extracytoplasmic solute receptor protein and the two transmembrane proteins.</text>
</comment>
<name>A0ABS8BSG4_9RHOB</name>
<evidence type="ECO:0000259" key="10">
    <source>
        <dbReference type="Pfam" id="PF04290"/>
    </source>
</evidence>
<keyword evidence="3" id="KW-1003">Cell membrane</keyword>
<evidence type="ECO:0000256" key="5">
    <source>
        <dbReference type="ARBA" id="ARBA00022692"/>
    </source>
</evidence>
<comment type="function">
    <text evidence="9">Part of the tripartite ATP-independent periplasmic (TRAP) transport system.</text>
</comment>
<keyword evidence="7 9" id="KW-0472">Membrane</keyword>
<proteinExistence type="inferred from homology"/>
<dbReference type="Pfam" id="PF04290">
    <property type="entry name" value="DctQ"/>
    <property type="match status" value="1"/>
</dbReference>
<reference evidence="11" key="1">
    <citation type="submission" date="2021-10" db="EMBL/GenBank/DDBJ databases">
        <title>Loktanella gaetbuli sp. nov., isolated from a tidal flat.</title>
        <authorList>
            <person name="Park S."/>
            <person name="Yoon J.-H."/>
        </authorList>
    </citation>
    <scope>NUCLEOTIDE SEQUENCE</scope>
    <source>
        <strain evidence="11">TSTF-M6</strain>
    </source>
</reference>
<evidence type="ECO:0000313" key="12">
    <source>
        <dbReference type="Proteomes" id="UP001138961"/>
    </source>
</evidence>
<evidence type="ECO:0000256" key="8">
    <source>
        <dbReference type="ARBA" id="ARBA00038436"/>
    </source>
</evidence>
<comment type="subcellular location">
    <subcellularLocation>
        <location evidence="1 9">Cell inner membrane</location>
        <topology evidence="1 9">Multi-pass membrane protein</topology>
    </subcellularLocation>
</comment>